<dbReference type="PANTHER" id="PTHR47894:SF4">
    <property type="entry name" value="HTH-TYPE TRANSCRIPTIONAL REGULATOR GADX"/>
    <property type="match status" value="1"/>
</dbReference>
<evidence type="ECO:0000259" key="4">
    <source>
        <dbReference type="PROSITE" id="PS01124"/>
    </source>
</evidence>
<dbReference type="RefSeq" id="WP_179647345.1">
    <property type="nucleotide sequence ID" value="NZ_JACBZM010000001.1"/>
</dbReference>
<gene>
    <name evidence="5" type="ORF">BJ993_000100</name>
</gene>
<evidence type="ECO:0000256" key="1">
    <source>
        <dbReference type="ARBA" id="ARBA00023015"/>
    </source>
</evidence>
<reference evidence="5 6" key="1">
    <citation type="submission" date="2020-07" db="EMBL/GenBank/DDBJ databases">
        <title>Sequencing the genomes of 1000 actinobacteria strains.</title>
        <authorList>
            <person name="Klenk H.-P."/>
        </authorList>
    </citation>
    <scope>NUCLEOTIDE SEQUENCE [LARGE SCALE GENOMIC DNA]</scope>
    <source>
        <strain evidence="5 6">DSM 15131</strain>
    </source>
</reference>
<organism evidence="5 6">
    <name type="scientific">Nocardioides aromaticivorans</name>
    <dbReference type="NCBI Taxonomy" id="200618"/>
    <lineage>
        <taxon>Bacteria</taxon>
        <taxon>Bacillati</taxon>
        <taxon>Actinomycetota</taxon>
        <taxon>Actinomycetes</taxon>
        <taxon>Propionibacteriales</taxon>
        <taxon>Nocardioidaceae</taxon>
        <taxon>Nocardioides</taxon>
    </lineage>
</organism>
<dbReference type="PROSITE" id="PS01124">
    <property type="entry name" value="HTH_ARAC_FAMILY_2"/>
    <property type="match status" value="1"/>
</dbReference>
<evidence type="ECO:0000313" key="5">
    <source>
        <dbReference type="EMBL" id="NYI43020.1"/>
    </source>
</evidence>
<dbReference type="InterPro" id="IPR009057">
    <property type="entry name" value="Homeodomain-like_sf"/>
</dbReference>
<name>A0A7Z0CLQ7_9ACTN</name>
<dbReference type="Pfam" id="PF12833">
    <property type="entry name" value="HTH_18"/>
    <property type="match status" value="1"/>
</dbReference>
<dbReference type="Proteomes" id="UP000562045">
    <property type="component" value="Unassembled WGS sequence"/>
</dbReference>
<dbReference type="EMBL" id="JACBZM010000001">
    <property type="protein sequence ID" value="NYI43020.1"/>
    <property type="molecule type" value="Genomic_DNA"/>
</dbReference>
<proteinExistence type="predicted"/>
<evidence type="ECO:0000313" key="6">
    <source>
        <dbReference type="Proteomes" id="UP000562045"/>
    </source>
</evidence>
<dbReference type="SMART" id="SM00342">
    <property type="entry name" value="HTH_ARAC"/>
    <property type="match status" value="1"/>
</dbReference>
<dbReference type="PANTHER" id="PTHR47894">
    <property type="entry name" value="HTH-TYPE TRANSCRIPTIONAL REGULATOR GADX"/>
    <property type="match status" value="1"/>
</dbReference>
<comment type="caution">
    <text evidence="5">The sequence shown here is derived from an EMBL/GenBank/DDBJ whole genome shotgun (WGS) entry which is preliminary data.</text>
</comment>
<keyword evidence="1" id="KW-0805">Transcription regulation</keyword>
<dbReference type="Pfam" id="PF12625">
    <property type="entry name" value="Arabinose_bd"/>
    <property type="match status" value="1"/>
</dbReference>
<keyword evidence="2 5" id="KW-0238">DNA-binding</keyword>
<dbReference type="GO" id="GO:0005829">
    <property type="term" value="C:cytosol"/>
    <property type="evidence" value="ECO:0007669"/>
    <property type="project" value="TreeGrafter"/>
</dbReference>
<evidence type="ECO:0000256" key="3">
    <source>
        <dbReference type="ARBA" id="ARBA00023163"/>
    </source>
</evidence>
<keyword evidence="3" id="KW-0804">Transcription</keyword>
<evidence type="ECO:0000256" key="2">
    <source>
        <dbReference type="ARBA" id="ARBA00023125"/>
    </source>
</evidence>
<feature type="domain" description="HTH araC/xylS-type" evidence="4">
    <location>
        <begin position="232"/>
        <end position="329"/>
    </location>
</feature>
<dbReference type="GO" id="GO:0000976">
    <property type="term" value="F:transcription cis-regulatory region binding"/>
    <property type="evidence" value="ECO:0007669"/>
    <property type="project" value="TreeGrafter"/>
</dbReference>
<dbReference type="Gene3D" id="1.10.10.60">
    <property type="entry name" value="Homeodomain-like"/>
    <property type="match status" value="1"/>
</dbReference>
<dbReference type="InterPro" id="IPR018060">
    <property type="entry name" value="HTH_AraC"/>
</dbReference>
<dbReference type="AlphaFoldDB" id="A0A7Z0CLQ7"/>
<dbReference type="SUPFAM" id="SSF46689">
    <property type="entry name" value="Homeodomain-like"/>
    <property type="match status" value="1"/>
</dbReference>
<sequence>MQPEVRAASLHGYVDLATGLGADAAALVADAGLDIASLATPDRWIPAAGAARLLATTAEATGRADFGLLMSQRRRLSTLGPLSVVLREEPDVRSALGLLLRYERSYNEALHLEVAEAGGLATIRLRFDAGQPVPTEQTLDLATAAVVGILRTFLGDDWQPLSTCFAHPAPADLTTHLGLFGERLRFDHEFAGLVVGSADLDRPNASSDPALRPYTQQLLSTLPSARAESAVDQVRELVELLLPMGRASVDQVARSLGVDRRTLHRHLAGHGETYTSVLHAVRRRLAERYLAQGRQSLTDISGLLGFTAPSSFSRWFREQYGVAPRDWAG</sequence>
<dbReference type="InterPro" id="IPR032687">
    <property type="entry name" value="AraC-type_N"/>
</dbReference>
<accession>A0A7Z0CLQ7</accession>
<dbReference type="GO" id="GO:0003700">
    <property type="term" value="F:DNA-binding transcription factor activity"/>
    <property type="evidence" value="ECO:0007669"/>
    <property type="project" value="InterPro"/>
</dbReference>
<protein>
    <submittedName>
        <fullName evidence="5">AraC-like DNA-binding protein</fullName>
    </submittedName>
</protein>